<feature type="compositionally biased region" description="Low complexity" evidence="1">
    <location>
        <begin position="260"/>
        <end position="273"/>
    </location>
</feature>
<evidence type="ECO:0000259" key="2">
    <source>
        <dbReference type="PROSITE" id="PS50937"/>
    </source>
</evidence>
<feature type="domain" description="HTH merR-type" evidence="2">
    <location>
        <begin position="10"/>
        <end position="78"/>
    </location>
</feature>
<dbReference type="EMBL" id="FOVP01000008">
    <property type="protein sequence ID" value="SFN76758.1"/>
    <property type="molecule type" value="Genomic_DNA"/>
</dbReference>
<proteinExistence type="predicted"/>
<dbReference type="GO" id="GO:0003677">
    <property type="term" value="F:DNA binding"/>
    <property type="evidence" value="ECO:0007669"/>
    <property type="project" value="InterPro"/>
</dbReference>
<dbReference type="Proteomes" id="UP000198599">
    <property type="component" value="Unassembled WGS sequence"/>
</dbReference>
<feature type="compositionally biased region" description="Low complexity" evidence="1">
    <location>
        <begin position="143"/>
        <end position="161"/>
    </location>
</feature>
<dbReference type="CDD" id="cd04765">
    <property type="entry name" value="HTH_MlrA-like_sg2"/>
    <property type="match status" value="1"/>
</dbReference>
<dbReference type="SUPFAM" id="SSF46955">
    <property type="entry name" value="Putative DNA-binding domain"/>
    <property type="match status" value="1"/>
</dbReference>
<dbReference type="PROSITE" id="PS50937">
    <property type="entry name" value="HTH_MERR_2"/>
    <property type="match status" value="1"/>
</dbReference>
<keyword evidence="4" id="KW-1185">Reference proteome</keyword>
<dbReference type="GO" id="GO:0006355">
    <property type="term" value="P:regulation of DNA-templated transcription"/>
    <property type="evidence" value="ECO:0007669"/>
    <property type="project" value="InterPro"/>
</dbReference>
<organism evidence="3 4">
    <name type="scientific">Roseovarius lutimaris</name>
    <dbReference type="NCBI Taxonomy" id="1005928"/>
    <lineage>
        <taxon>Bacteria</taxon>
        <taxon>Pseudomonadati</taxon>
        <taxon>Pseudomonadota</taxon>
        <taxon>Alphaproteobacteria</taxon>
        <taxon>Rhodobacterales</taxon>
        <taxon>Roseobacteraceae</taxon>
        <taxon>Roseovarius</taxon>
    </lineage>
</organism>
<accession>A0A1I5BPZ4</accession>
<feature type="compositionally biased region" description="Low complexity" evidence="1">
    <location>
        <begin position="211"/>
        <end position="227"/>
    </location>
</feature>
<feature type="compositionally biased region" description="Basic and acidic residues" evidence="1">
    <location>
        <begin position="169"/>
        <end position="187"/>
    </location>
</feature>
<dbReference type="Pfam" id="PF13411">
    <property type="entry name" value="MerR_1"/>
    <property type="match status" value="1"/>
</dbReference>
<dbReference type="Gene3D" id="1.10.1660.10">
    <property type="match status" value="1"/>
</dbReference>
<evidence type="ECO:0000256" key="1">
    <source>
        <dbReference type="SAM" id="MobiDB-lite"/>
    </source>
</evidence>
<protein>
    <submittedName>
        <fullName evidence="3">MerR HTH family regulatory protein</fullName>
    </submittedName>
</protein>
<evidence type="ECO:0000313" key="3">
    <source>
        <dbReference type="EMBL" id="SFN76758.1"/>
    </source>
</evidence>
<sequence length="305" mass="32383">MAKSADAFRTISEVAEWLEVPAHVLRFWESKFSQIKPVKRAGGRRYYRPADMLLLGGIKALLHDEGMTIKGAQKLLREQGVRHVSDLSQPLDEVTKGEASNIALDVAPERSEPAKVLNFERGGNAPPAVPAPAPPEILDAPEDQTAATAEAEDTASPAETDSPIPQDARLPDETPPHALDDANHDTTDTGSEQQPEDLPPQVTDPDREIIAETAPPEPEAQAATEPAAEPEPEPEAAALKEPTPLPQPDLPEDATDKVSADPGPLAALADLPHPISPETAARLGPVLARLSALGAAKSQDGQLRD</sequence>
<dbReference type="InterPro" id="IPR000551">
    <property type="entry name" value="MerR-type_HTH_dom"/>
</dbReference>
<name>A0A1I5BPZ4_9RHOB</name>
<dbReference type="SMART" id="SM00422">
    <property type="entry name" value="HTH_MERR"/>
    <property type="match status" value="1"/>
</dbReference>
<evidence type="ECO:0000313" key="4">
    <source>
        <dbReference type="Proteomes" id="UP000198599"/>
    </source>
</evidence>
<dbReference type="AlphaFoldDB" id="A0A1I5BPZ4"/>
<dbReference type="STRING" id="1005928.SAMN04487859_108136"/>
<dbReference type="InterPro" id="IPR009061">
    <property type="entry name" value="DNA-bd_dom_put_sf"/>
</dbReference>
<dbReference type="RefSeq" id="WP_092837237.1">
    <property type="nucleotide sequence ID" value="NZ_FOVP01000008.1"/>
</dbReference>
<gene>
    <name evidence="3" type="ORF">SAMN04487859_108136</name>
</gene>
<dbReference type="OrthoDB" id="9810140at2"/>
<feature type="region of interest" description="Disordered" evidence="1">
    <location>
        <begin position="118"/>
        <end position="278"/>
    </location>
</feature>
<reference evidence="4" key="1">
    <citation type="submission" date="2016-10" db="EMBL/GenBank/DDBJ databases">
        <authorList>
            <person name="Varghese N."/>
            <person name="Submissions S."/>
        </authorList>
    </citation>
    <scope>NUCLEOTIDE SEQUENCE [LARGE SCALE GENOMIC DNA]</scope>
    <source>
        <strain evidence="4">DSM 28463</strain>
    </source>
</reference>